<dbReference type="RefSeq" id="WP_060951561.1">
    <property type="nucleotide sequence ID" value="NZ_BBON01000174.1"/>
</dbReference>
<keyword evidence="1" id="KW-0812">Transmembrane</keyword>
<feature type="transmembrane region" description="Helical" evidence="1">
    <location>
        <begin position="22"/>
        <end position="43"/>
    </location>
</feature>
<keyword evidence="1" id="KW-1133">Transmembrane helix</keyword>
<evidence type="ECO:0008006" key="4">
    <source>
        <dbReference type="Google" id="ProtNLM"/>
    </source>
</evidence>
<proteinExistence type="predicted"/>
<protein>
    <recommendedName>
        <fullName evidence="4">Integral membrane protein</fullName>
    </recommendedName>
</protein>
<dbReference type="EMBL" id="BNEK01000002">
    <property type="protein sequence ID" value="GHJ26231.1"/>
    <property type="molecule type" value="Genomic_DNA"/>
</dbReference>
<evidence type="ECO:0000313" key="2">
    <source>
        <dbReference type="EMBL" id="GHJ26231.1"/>
    </source>
</evidence>
<reference evidence="2" key="1">
    <citation type="submission" date="2024-05" db="EMBL/GenBank/DDBJ databases">
        <title>Whole genome shotgun sequence of Streptomyces hygroscopicus NBRC 113678.</title>
        <authorList>
            <person name="Komaki H."/>
            <person name="Tamura T."/>
        </authorList>
    </citation>
    <scope>NUCLEOTIDE SEQUENCE</scope>
    <source>
        <strain evidence="2">N11-34</strain>
    </source>
</reference>
<organism evidence="2 3">
    <name type="scientific">Streptomyces hygroscopicus</name>
    <dbReference type="NCBI Taxonomy" id="1912"/>
    <lineage>
        <taxon>Bacteria</taxon>
        <taxon>Bacillati</taxon>
        <taxon>Actinomycetota</taxon>
        <taxon>Actinomycetes</taxon>
        <taxon>Kitasatosporales</taxon>
        <taxon>Streptomycetaceae</taxon>
        <taxon>Streptomyces</taxon>
        <taxon>Streptomyces violaceusniger group</taxon>
    </lineage>
</organism>
<comment type="caution">
    <text evidence="2">The sequence shown here is derived from an EMBL/GenBank/DDBJ whole genome shotgun (WGS) entry which is preliminary data.</text>
</comment>
<keyword evidence="1" id="KW-0472">Membrane</keyword>
<feature type="transmembrane region" description="Helical" evidence="1">
    <location>
        <begin position="77"/>
        <end position="96"/>
    </location>
</feature>
<dbReference type="Proteomes" id="UP001054854">
    <property type="component" value="Unassembled WGS sequence"/>
</dbReference>
<sequence>MKEYPAGASAPSVLYRGRRHRALWVTGVVFSAGLLAPLLFLFAARKGRVPRTVPAGYAAVIYPIALGRQWLPDPGDWISWTLAAVVLTAAVHAALLDTARTPGS</sequence>
<keyword evidence="3" id="KW-1185">Reference proteome</keyword>
<evidence type="ECO:0000256" key="1">
    <source>
        <dbReference type="SAM" id="Phobius"/>
    </source>
</evidence>
<name>A0ABQ3TSD5_STRHY</name>
<evidence type="ECO:0000313" key="3">
    <source>
        <dbReference type="Proteomes" id="UP001054854"/>
    </source>
</evidence>
<gene>
    <name evidence="2" type="ORF">TPA0910_06640</name>
</gene>
<accession>A0ABQ3TSD5</accession>